<dbReference type="GO" id="GO:0015074">
    <property type="term" value="P:DNA integration"/>
    <property type="evidence" value="ECO:0007669"/>
    <property type="project" value="UniProtKB-KW"/>
</dbReference>
<keyword evidence="2" id="KW-0229">DNA integration</keyword>
<dbReference type="PROSITE" id="PS51898">
    <property type="entry name" value="TYR_RECOMBINASE"/>
    <property type="match status" value="1"/>
</dbReference>
<evidence type="ECO:0000256" key="5">
    <source>
        <dbReference type="PROSITE-ProRule" id="PRU01248"/>
    </source>
</evidence>
<gene>
    <name evidence="8" type="ORF">IC609_15710</name>
</gene>
<evidence type="ECO:0000259" key="7">
    <source>
        <dbReference type="PROSITE" id="PS51900"/>
    </source>
</evidence>
<comment type="caution">
    <text evidence="8">The sequence shown here is derived from an EMBL/GenBank/DDBJ whole genome shotgun (WGS) entry which is preliminary data.</text>
</comment>
<evidence type="ECO:0000259" key="6">
    <source>
        <dbReference type="PROSITE" id="PS51898"/>
    </source>
</evidence>
<dbReference type="Proteomes" id="UP000647424">
    <property type="component" value="Unassembled WGS sequence"/>
</dbReference>
<dbReference type="GO" id="GO:0007059">
    <property type="term" value="P:chromosome segregation"/>
    <property type="evidence" value="ECO:0007669"/>
    <property type="project" value="UniProtKB-KW"/>
</dbReference>
<dbReference type="PROSITE" id="PS51900">
    <property type="entry name" value="CB"/>
    <property type="match status" value="1"/>
</dbReference>
<organism evidence="8 9">
    <name type="scientific">Limnohabitans radicicola</name>
    <dbReference type="NCBI Taxonomy" id="2771427"/>
    <lineage>
        <taxon>Bacteria</taxon>
        <taxon>Pseudomonadati</taxon>
        <taxon>Pseudomonadota</taxon>
        <taxon>Betaproteobacteria</taxon>
        <taxon>Burkholderiales</taxon>
        <taxon>Comamonadaceae</taxon>
        <taxon>Limnohabitans</taxon>
    </lineage>
</organism>
<dbReference type="InterPro" id="IPR011010">
    <property type="entry name" value="DNA_brk_join_enz"/>
</dbReference>
<accession>A0A927IMP8</accession>
<evidence type="ECO:0000256" key="4">
    <source>
        <dbReference type="ARBA" id="ARBA00023172"/>
    </source>
</evidence>
<evidence type="ECO:0000256" key="2">
    <source>
        <dbReference type="ARBA" id="ARBA00022908"/>
    </source>
</evidence>
<dbReference type="Pfam" id="PF00589">
    <property type="entry name" value="Phage_integrase"/>
    <property type="match status" value="1"/>
</dbReference>
<dbReference type="InterPro" id="IPR013762">
    <property type="entry name" value="Integrase-like_cat_sf"/>
</dbReference>
<dbReference type="PANTHER" id="PTHR30349:SF81">
    <property type="entry name" value="TYROSINE RECOMBINASE XERC"/>
    <property type="match status" value="1"/>
</dbReference>
<reference evidence="8" key="1">
    <citation type="submission" date="2020-09" db="EMBL/GenBank/DDBJ databases">
        <title>Genome seq and assembly of Limnohabitants sp.</title>
        <authorList>
            <person name="Chhetri G."/>
        </authorList>
    </citation>
    <scope>NUCLEOTIDE SEQUENCE</scope>
    <source>
        <strain evidence="8">JUR4</strain>
    </source>
</reference>
<dbReference type="Pfam" id="PF02899">
    <property type="entry name" value="Phage_int_SAM_1"/>
    <property type="match status" value="1"/>
</dbReference>
<name>A0A927IMP8_9BURK</name>
<evidence type="ECO:0000313" key="8">
    <source>
        <dbReference type="EMBL" id="MBD8051983.1"/>
    </source>
</evidence>
<dbReference type="RefSeq" id="WP_191820475.1">
    <property type="nucleotide sequence ID" value="NZ_JACYFT010000006.1"/>
</dbReference>
<dbReference type="PANTHER" id="PTHR30349">
    <property type="entry name" value="PHAGE INTEGRASE-RELATED"/>
    <property type="match status" value="1"/>
</dbReference>
<dbReference type="Gene3D" id="1.10.443.10">
    <property type="entry name" value="Intergrase catalytic core"/>
    <property type="match status" value="1"/>
</dbReference>
<feature type="domain" description="Core-binding (CB)" evidence="7">
    <location>
        <begin position="32"/>
        <end position="113"/>
    </location>
</feature>
<proteinExistence type="predicted"/>
<dbReference type="InterPro" id="IPR002104">
    <property type="entry name" value="Integrase_catalytic"/>
</dbReference>
<evidence type="ECO:0000313" key="9">
    <source>
        <dbReference type="Proteomes" id="UP000647424"/>
    </source>
</evidence>
<dbReference type="GO" id="GO:0006310">
    <property type="term" value="P:DNA recombination"/>
    <property type="evidence" value="ECO:0007669"/>
    <property type="project" value="UniProtKB-KW"/>
</dbReference>
<feature type="domain" description="Tyr recombinase" evidence="6">
    <location>
        <begin position="136"/>
        <end position="329"/>
    </location>
</feature>
<keyword evidence="3 5" id="KW-0238">DNA-binding</keyword>
<keyword evidence="4" id="KW-0233">DNA recombination</keyword>
<dbReference type="SUPFAM" id="SSF56349">
    <property type="entry name" value="DNA breaking-rejoining enzymes"/>
    <property type="match status" value="1"/>
</dbReference>
<dbReference type="AlphaFoldDB" id="A0A927IMP8"/>
<dbReference type="Gene3D" id="1.10.150.130">
    <property type="match status" value="1"/>
</dbReference>
<keyword evidence="9" id="KW-1185">Reference proteome</keyword>
<dbReference type="InterPro" id="IPR010998">
    <property type="entry name" value="Integrase_recombinase_N"/>
</dbReference>
<dbReference type="GO" id="GO:0003677">
    <property type="term" value="F:DNA binding"/>
    <property type="evidence" value="ECO:0007669"/>
    <property type="project" value="UniProtKB-UniRule"/>
</dbReference>
<sequence>MSRAAETTSTHSLGTTNGGGGIVLSAAEFQGLADMPPELEWFASLESLHTRRAYERDIQDFMAFTGIDAPLGFRQVNRAHVLAWRRSLEARALSGATIRRKLAALASLYEFLCDRNAVEQNPVKGVKRPKVDTYEGKTPALGDHQARALLGAPKLDTLKGLRDRAILSVLLFHALRREEVTRLRVKDFNLMRSGLPHLRVQGKGGKTRFLPTNPATLGHVMEYLERSGHGSDVDGPLFRPLRNTRNGQLDAALTAFGVYEHVVKRYMREIGLTGELFAPHALRATAATNALSHDSDIAKVQEWLGHANIQTTRIYDRRSSRPEDSPTFRVRY</sequence>
<dbReference type="EMBL" id="JACYFT010000006">
    <property type="protein sequence ID" value="MBD8051983.1"/>
    <property type="molecule type" value="Genomic_DNA"/>
</dbReference>
<dbReference type="InterPro" id="IPR004107">
    <property type="entry name" value="Integrase_SAM-like_N"/>
</dbReference>
<evidence type="ECO:0000256" key="1">
    <source>
        <dbReference type="ARBA" id="ARBA00022829"/>
    </source>
</evidence>
<protein>
    <submittedName>
        <fullName evidence="8">Tyrosine-type recombinase/integrase</fullName>
    </submittedName>
</protein>
<evidence type="ECO:0000256" key="3">
    <source>
        <dbReference type="ARBA" id="ARBA00023125"/>
    </source>
</evidence>
<dbReference type="InterPro" id="IPR044068">
    <property type="entry name" value="CB"/>
</dbReference>
<keyword evidence="1" id="KW-0159">Chromosome partition</keyword>
<dbReference type="InterPro" id="IPR050090">
    <property type="entry name" value="Tyrosine_recombinase_XerCD"/>
</dbReference>